<evidence type="ECO:0000313" key="3">
    <source>
        <dbReference type="EMBL" id="PVU90779.1"/>
    </source>
</evidence>
<dbReference type="AlphaFoldDB" id="A0A2T9YEP2"/>
<keyword evidence="4" id="KW-1185">Reference proteome</keyword>
<dbReference type="InterPro" id="IPR044554">
    <property type="entry name" value="ANAPC2"/>
</dbReference>
<dbReference type="InterPro" id="IPR036390">
    <property type="entry name" value="WH_DNA-bd_sf"/>
</dbReference>
<organism evidence="3 4">
    <name type="scientific">Smittium simulii</name>
    <dbReference type="NCBI Taxonomy" id="133385"/>
    <lineage>
        <taxon>Eukaryota</taxon>
        <taxon>Fungi</taxon>
        <taxon>Fungi incertae sedis</taxon>
        <taxon>Zoopagomycota</taxon>
        <taxon>Kickxellomycotina</taxon>
        <taxon>Harpellomycetes</taxon>
        <taxon>Harpellales</taxon>
        <taxon>Legeriomycetaceae</taxon>
        <taxon>Smittium</taxon>
    </lineage>
</organism>
<evidence type="ECO:0000259" key="2">
    <source>
        <dbReference type="SMART" id="SM01013"/>
    </source>
</evidence>
<dbReference type="Proteomes" id="UP000245383">
    <property type="component" value="Unassembled WGS sequence"/>
</dbReference>
<dbReference type="Gene3D" id="1.10.10.10">
    <property type="entry name" value="Winged helix-like DNA-binding domain superfamily/Winged helix DNA-binding domain"/>
    <property type="match status" value="1"/>
</dbReference>
<proteinExistence type="predicted"/>
<feature type="domain" description="Anaphase-promoting complex subunit 2 C-terminal" evidence="2">
    <location>
        <begin position="32"/>
        <end position="93"/>
    </location>
</feature>
<sequence length="95" mass="11066">MDIVSDLDQEMEEEVEEEDTSSTEDYNLYWQYMVGMLTNLGPLDINRIATMLEMFVSEKTFTGDNRHQLKEFLDSKVRNSDLIFSLQSGVYSLPQ</sequence>
<evidence type="ECO:0000256" key="1">
    <source>
        <dbReference type="SAM" id="MobiDB-lite"/>
    </source>
</evidence>
<protein>
    <recommendedName>
        <fullName evidence="2">Anaphase-promoting complex subunit 2 C-terminal domain-containing protein</fullName>
    </recommendedName>
</protein>
<dbReference type="STRING" id="133385.A0A2T9YEP2"/>
<dbReference type="OrthoDB" id="5581181at2759"/>
<reference evidence="3 4" key="1">
    <citation type="journal article" date="2018" name="MBio">
        <title>Comparative Genomics Reveals the Core Gene Toolbox for the Fungus-Insect Symbiosis.</title>
        <authorList>
            <person name="Wang Y."/>
            <person name="Stata M."/>
            <person name="Wang W."/>
            <person name="Stajich J.E."/>
            <person name="White M.M."/>
            <person name="Moncalvo J.M."/>
        </authorList>
    </citation>
    <scope>NUCLEOTIDE SEQUENCE [LARGE SCALE GENOMIC DNA]</scope>
    <source>
        <strain evidence="3 4">SWE-8-4</strain>
    </source>
</reference>
<accession>A0A2T9YEP2</accession>
<dbReference type="Pfam" id="PF08672">
    <property type="entry name" value="ANAPC2"/>
    <property type="match status" value="1"/>
</dbReference>
<feature type="region of interest" description="Disordered" evidence="1">
    <location>
        <begin position="1"/>
        <end position="22"/>
    </location>
</feature>
<dbReference type="SUPFAM" id="SSF46785">
    <property type="entry name" value="Winged helix' DNA-binding domain"/>
    <property type="match status" value="1"/>
</dbReference>
<name>A0A2T9YEP2_9FUNG</name>
<dbReference type="GO" id="GO:0070979">
    <property type="term" value="P:protein K11-linked ubiquitination"/>
    <property type="evidence" value="ECO:0007669"/>
    <property type="project" value="TreeGrafter"/>
</dbReference>
<dbReference type="EMBL" id="MBFR01000239">
    <property type="protein sequence ID" value="PVU90779.1"/>
    <property type="molecule type" value="Genomic_DNA"/>
</dbReference>
<dbReference type="SMART" id="SM01013">
    <property type="entry name" value="APC2"/>
    <property type="match status" value="1"/>
</dbReference>
<gene>
    <name evidence="3" type="ORF">BB561_004723</name>
</gene>
<evidence type="ECO:0000313" key="4">
    <source>
        <dbReference type="Proteomes" id="UP000245383"/>
    </source>
</evidence>
<dbReference type="PANTHER" id="PTHR45957">
    <property type="entry name" value="ANAPHASE-PROMOTING COMPLEX SUBUNIT 2"/>
    <property type="match status" value="1"/>
</dbReference>
<dbReference type="InterPro" id="IPR036388">
    <property type="entry name" value="WH-like_DNA-bd_sf"/>
</dbReference>
<dbReference type="PANTHER" id="PTHR45957:SF1">
    <property type="entry name" value="ANAPHASE-PROMOTING COMPLEX SUBUNIT 2"/>
    <property type="match status" value="1"/>
</dbReference>
<comment type="caution">
    <text evidence="3">The sequence shown here is derived from an EMBL/GenBank/DDBJ whole genome shotgun (WGS) entry which is preliminary data.</text>
</comment>
<dbReference type="InterPro" id="IPR014786">
    <property type="entry name" value="ANAPC2_C"/>
</dbReference>
<dbReference type="GO" id="GO:0005680">
    <property type="term" value="C:anaphase-promoting complex"/>
    <property type="evidence" value="ECO:0007669"/>
    <property type="project" value="TreeGrafter"/>
</dbReference>
<dbReference type="GO" id="GO:0007091">
    <property type="term" value="P:metaphase/anaphase transition of mitotic cell cycle"/>
    <property type="evidence" value="ECO:0007669"/>
    <property type="project" value="TreeGrafter"/>
</dbReference>